<proteinExistence type="predicted"/>
<evidence type="ECO:0000313" key="1">
    <source>
        <dbReference type="EMBL" id="KAH0596077.1"/>
    </source>
</evidence>
<name>A0A9P8M987_9HYPO</name>
<dbReference type="AlphaFoldDB" id="A0A9P8M987"/>
<evidence type="ECO:0000313" key="2">
    <source>
        <dbReference type="Proteomes" id="UP000764110"/>
    </source>
</evidence>
<gene>
    <name evidence="1" type="ORF">MHUMG1_05936</name>
</gene>
<accession>A0A9P8M987</accession>
<dbReference type="EMBL" id="JACEFI010000010">
    <property type="protein sequence ID" value="KAH0596077.1"/>
    <property type="molecule type" value="Genomic_DNA"/>
</dbReference>
<reference evidence="1 2" key="1">
    <citation type="submission" date="2020-07" db="EMBL/GenBank/DDBJ databases">
        <title>Metarhizium humberi genome.</title>
        <authorList>
            <person name="Lysoe E."/>
        </authorList>
    </citation>
    <scope>NUCLEOTIDE SEQUENCE [LARGE SCALE GENOMIC DNA]</scope>
    <source>
        <strain evidence="1 2">ESALQ1638</strain>
    </source>
</reference>
<sequence length="186" mass="20752">MAQWFEGPITHPSPVVTQTGEFQNNLVSAEKVQCLDVCNFVELLVVLVPRAQTIAVRQHSASFNVAMRSVALLPKLPNIEPCALMLDPASHYGNFATPKIRQVVTYHRVPESQHGDESCRRPFQIQLFQILAQHKMHDGEIYYIAKGRFIGAGATSLVGKLSLSTVRIRNRLHVALAKRKDAARNT</sequence>
<organism evidence="1 2">
    <name type="scientific">Metarhizium humberi</name>
    <dbReference type="NCBI Taxonomy" id="2596975"/>
    <lineage>
        <taxon>Eukaryota</taxon>
        <taxon>Fungi</taxon>
        <taxon>Dikarya</taxon>
        <taxon>Ascomycota</taxon>
        <taxon>Pezizomycotina</taxon>
        <taxon>Sordariomycetes</taxon>
        <taxon>Hypocreomycetidae</taxon>
        <taxon>Hypocreales</taxon>
        <taxon>Clavicipitaceae</taxon>
        <taxon>Metarhizium</taxon>
    </lineage>
</organism>
<keyword evidence="2" id="KW-1185">Reference proteome</keyword>
<protein>
    <submittedName>
        <fullName evidence="1">Uncharacterized protein</fullName>
    </submittedName>
</protein>
<comment type="caution">
    <text evidence="1">The sequence shown here is derived from an EMBL/GenBank/DDBJ whole genome shotgun (WGS) entry which is preliminary data.</text>
</comment>
<dbReference type="Proteomes" id="UP000764110">
    <property type="component" value="Unassembled WGS sequence"/>
</dbReference>